<dbReference type="PANTHER" id="PTHR31594:SF16">
    <property type="entry name" value="SI:CH211-281L24.3"/>
    <property type="match status" value="1"/>
</dbReference>
<proteinExistence type="predicted"/>
<evidence type="ECO:0000259" key="1">
    <source>
        <dbReference type="Pfam" id="PF18078"/>
    </source>
</evidence>
<dbReference type="STRING" id="28743.ENSCVAP00000024218"/>
<name>A0A3Q2DWH0_CYPVA</name>
<sequence>MASESGSAMDVPALGRPFGLGMLYDSRSDLLVPGITLWNHDDLQQHIKQRPQNFNNFSISTSESTEAKYSSLEIKGSVKLSVMAGTLEIAGAAKYLNDEMTSTQQARVTLSYFATTEIRELSMDHLGGENLKHSDIFRKDLATHVVTAILYGGQAFFVFERDVSKEENINEVQGEFKLALSNVPKVQGEAEGSGKRTNKEIKSAEKFTCKFYGDFVLKETPTTFQDAIQVYQNLPKLLGENGENAVPTKVWMLPLTAFNPEAAKLVSEISVGLVQEAQRLLEDFKQLEVRCNDALRAIAEKFPQIGQKLKLFKEMCSEVKLEFQKELAKKLPSIRGGKETEAGLAEIMREIHSSPFNNKSLNQWMDWKEKEIYILNALSSKMKNTKLLTSHSHIYDDLGTDHTACYVFTSLGNDETFLSDFFKTRKPNPEDEADHKQTYDIEKQQWFSSRQIIENMWKKAKLFSDFAEANKGNQQINFLSVGLTDDKHEGSTIYLYKDGFLYRYLFGKSPSH</sequence>
<dbReference type="PANTHER" id="PTHR31594">
    <property type="entry name" value="AIG1-TYPE G DOMAIN-CONTAINING PROTEIN"/>
    <property type="match status" value="1"/>
</dbReference>
<dbReference type="Pfam" id="PF18078">
    <property type="entry name" value="Thioredoxin_11"/>
    <property type="match status" value="1"/>
</dbReference>
<evidence type="ECO:0000313" key="4">
    <source>
        <dbReference type="Proteomes" id="UP000265020"/>
    </source>
</evidence>
<reference evidence="3" key="2">
    <citation type="submission" date="2025-09" db="UniProtKB">
        <authorList>
            <consortium name="Ensembl"/>
        </authorList>
    </citation>
    <scope>IDENTIFICATION</scope>
</reference>
<feature type="domain" description="SNTX thioredoxin-like" evidence="1">
    <location>
        <begin position="385"/>
        <end position="506"/>
    </location>
</feature>
<protein>
    <submittedName>
        <fullName evidence="3">Stonustoxin subunit alpha-like</fullName>
    </submittedName>
</protein>
<dbReference type="GeneTree" id="ENSGT00940000165425"/>
<dbReference type="AlphaFoldDB" id="A0A3Q2DWH0"/>
<dbReference type="OMA" id="DIEKQQW"/>
<feature type="domain" description="Stonustoxin-like helical" evidence="2">
    <location>
        <begin position="280"/>
        <end position="372"/>
    </location>
</feature>
<organism evidence="3 4">
    <name type="scientific">Cyprinodon variegatus</name>
    <name type="common">Sheepshead minnow</name>
    <dbReference type="NCBI Taxonomy" id="28743"/>
    <lineage>
        <taxon>Eukaryota</taxon>
        <taxon>Metazoa</taxon>
        <taxon>Chordata</taxon>
        <taxon>Craniata</taxon>
        <taxon>Vertebrata</taxon>
        <taxon>Euteleostomi</taxon>
        <taxon>Actinopterygii</taxon>
        <taxon>Neopterygii</taxon>
        <taxon>Teleostei</taxon>
        <taxon>Neoteleostei</taxon>
        <taxon>Acanthomorphata</taxon>
        <taxon>Ovalentaria</taxon>
        <taxon>Atherinomorphae</taxon>
        <taxon>Cyprinodontiformes</taxon>
        <taxon>Cyprinodontidae</taxon>
        <taxon>Cyprinodon</taxon>
    </lineage>
</organism>
<dbReference type="InterPro" id="IPR048997">
    <property type="entry name" value="Stonustoxin-like_helical"/>
</dbReference>
<dbReference type="InterPro" id="IPR040581">
    <property type="entry name" value="Thioredoxin_11"/>
</dbReference>
<accession>A0A3Q2DWH0</accession>
<evidence type="ECO:0000259" key="2">
    <source>
        <dbReference type="Pfam" id="PF21109"/>
    </source>
</evidence>
<dbReference type="InterPro" id="IPR052090">
    <property type="entry name" value="Cytolytic_pore-forming_toxin"/>
</dbReference>
<dbReference type="Pfam" id="PF21109">
    <property type="entry name" value="Stonustoxin_helical"/>
    <property type="match status" value="1"/>
</dbReference>
<keyword evidence="4" id="KW-1185">Reference proteome</keyword>
<evidence type="ECO:0000313" key="3">
    <source>
        <dbReference type="Ensembl" id="ENSCVAP00000024218.1"/>
    </source>
</evidence>
<dbReference type="Ensembl" id="ENSCVAT00000004736.1">
    <property type="protein sequence ID" value="ENSCVAP00000024218.1"/>
    <property type="gene ID" value="ENSCVAG00000008153.1"/>
</dbReference>
<reference evidence="3" key="1">
    <citation type="submission" date="2025-08" db="UniProtKB">
        <authorList>
            <consortium name="Ensembl"/>
        </authorList>
    </citation>
    <scope>IDENTIFICATION</scope>
</reference>
<dbReference type="Proteomes" id="UP000265020">
    <property type="component" value="Unassembled WGS sequence"/>
</dbReference>